<feature type="region of interest" description="Disordered" evidence="1">
    <location>
        <begin position="1"/>
        <end position="21"/>
    </location>
</feature>
<gene>
    <name evidence="2" type="ORF">BDK51DRAFT_49045</name>
</gene>
<sequence>MLHSAKQPVQSLNNPQLAPSSTPRALASILKNLGCPLGTQQPDGGAQVVAWAFADEALAPFLGWLCEALPSPDTDLDADAAAADPDDASQNEALLRPKGRPTPGRGVDVFSEQEVQAINELTALGLIPEERDSFWLEEDSDDDEDWESAETTQWYSRVTFANVAELHTGVGNPYAGCPRLCPRASRRKSELASVNDVVSQALADAELSISNMSLKLDAVMKDLLDRASLLISRTHERERSDLDAARSFFFQCGHDIESLLNIDRSLTKELDELFDVIFDEGFAKSLQDDGPEHYILRGANGSRTHLKETLNAESDKEIERLKSIYPDTESQKLSATLRLKAGEARLRVLEEALARSNELLADSEYLSHQAASNEAEARETADLADGVKANLNPLWRSVAEFEVRAPILAGDYDLKLERQKRMLGLIDQFIGLLLAQHARMQMLSIAFSTEFDGIRSAASILATVEKEMDIKRADVLARKACLNHQLGAASQSHPKAWMALPEHAGETQVRRTVDSRDTLAIDIKRALEMRVDWGKDPGVCFISHRGCETTPGTLVFYAPRFPPSETTQSTRSNVHLHSAGGIVLSSVDSLTAAAEDWVARRAAAQRAIAAAEQTRLKWMETMYEADLSIARRWGWSFEWGAGSWEILADTEKTLTDSMYEHSVSEQVLLAPKTVYDLEGQLRARTGELQPLVREIERARV</sequence>
<dbReference type="AlphaFoldDB" id="A0A4V1ISG6"/>
<feature type="compositionally biased region" description="Polar residues" evidence="1">
    <location>
        <begin position="7"/>
        <end position="21"/>
    </location>
</feature>
<evidence type="ECO:0000313" key="3">
    <source>
        <dbReference type="Proteomes" id="UP000269721"/>
    </source>
</evidence>
<accession>A0A4V1ISG6</accession>
<organism evidence="2 3">
    <name type="scientific">Blyttiomyces helicus</name>
    <dbReference type="NCBI Taxonomy" id="388810"/>
    <lineage>
        <taxon>Eukaryota</taxon>
        <taxon>Fungi</taxon>
        <taxon>Fungi incertae sedis</taxon>
        <taxon>Chytridiomycota</taxon>
        <taxon>Chytridiomycota incertae sedis</taxon>
        <taxon>Chytridiomycetes</taxon>
        <taxon>Chytridiomycetes incertae sedis</taxon>
        <taxon>Blyttiomyces</taxon>
    </lineage>
</organism>
<protein>
    <submittedName>
        <fullName evidence="2">Uncharacterized protein</fullName>
    </submittedName>
</protein>
<proteinExistence type="predicted"/>
<dbReference type="OrthoDB" id="2138771at2759"/>
<feature type="region of interest" description="Disordered" evidence="1">
    <location>
        <begin position="76"/>
        <end position="106"/>
    </location>
</feature>
<feature type="compositionally biased region" description="Acidic residues" evidence="1">
    <location>
        <begin position="76"/>
        <end position="89"/>
    </location>
</feature>
<dbReference type="GO" id="GO:0051225">
    <property type="term" value="P:spindle assembly"/>
    <property type="evidence" value="ECO:0007669"/>
    <property type="project" value="InterPro"/>
</dbReference>
<dbReference type="Proteomes" id="UP000269721">
    <property type="component" value="Unassembled WGS sequence"/>
</dbReference>
<dbReference type="GO" id="GO:0070652">
    <property type="term" value="C:HAUS complex"/>
    <property type="evidence" value="ECO:0007669"/>
    <property type="project" value="InterPro"/>
</dbReference>
<dbReference type="PANTHER" id="PTHR19378">
    <property type="entry name" value="GOLGIN- RELATED"/>
    <property type="match status" value="1"/>
</dbReference>
<name>A0A4V1ISG6_9FUNG</name>
<dbReference type="GO" id="GO:0031023">
    <property type="term" value="P:microtubule organizing center organization"/>
    <property type="evidence" value="ECO:0007669"/>
    <property type="project" value="TreeGrafter"/>
</dbReference>
<evidence type="ECO:0000313" key="2">
    <source>
        <dbReference type="EMBL" id="RKO93487.1"/>
    </source>
</evidence>
<reference evidence="3" key="1">
    <citation type="journal article" date="2018" name="Nat. Microbiol.">
        <title>Leveraging single-cell genomics to expand the fungal tree of life.</title>
        <authorList>
            <person name="Ahrendt S.R."/>
            <person name="Quandt C.A."/>
            <person name="Ciobanu D."/>
            <person name="Clum A."/>
            <person name="Salamov A."/>
            <person name="Andreopoulos B."/>
            <person name="Cheng J.F."/>
            <person name="Woyke T."/>
            <person name="Pelin A."/>
            <person name="Henrissat B."/>
            <person name="Reynolds N.K."/>
            <person name="Benny G.L."/>
            <person name="Smith M.E."/>
            <person name="James T.Y."/>
            <person name="Grigoriev I.V."/>
        </authorList>
    </citation>
    <scope>NUCLEOTIDE SEQUENCE [LARGE SCALE GENOMIC DNA]</scope>
</reference>
<dbReference type="GO" id="GO:0005815">
    <property type="term" value="C:microtubule organizing center"/>
    <property type="evidence" value="ECO:0007669"/>
    <property type="project" value="TreeGrafter"/>
</dbReference>
<dbReference type="EMBL" id="KZ994223">
    <property type="protein sequence ID" value="RKO93487.1"/>
    <property type="molecule type" value="Genomic_DNA"/>
</dbReference>
<dbReference type="PANTHER" id="PTHR19378:SF0">
    <property type="entry name" value="HAUS AUGMIN-LIKE COMPLEX SUBUNIT 3"/>
    <property type="match status" value="1"/>
</dbReference>
<dbReference type="GO" id="GO:0072686">
    <property type="term" value="C:mitotic spindle"/>
    <property type="evidence" value="ECO:0007669"/>
    <property type="project" value="TreeGrafter"/>
</dbReference>
<evidence type="ECO:0000256" key="1">
    <source>
        <dbReference type="SAM" id="MobiDB-lite"/>
    </source>
</evidence>
<dbReference type="InterPro" id="IPR026206">
    <property type="entry name" value="HAUS3"/>
</dbReference>
<keyword evidence="3" id="KW-1185">Reference proteome</keyword>